<name>A0A6C0KRN9_9ZZZZ</name>
<accession>A0A6C0KRN9</accession>
<sequence>MSYYHMLTPAQIEDRKKVYDRVIQKEGSQLLETYAIYDLTPHQNDYLTDYIGYLIYRALRLRQKYHSKSANIMEYMIAYHLADYSLTVLIKTIGIDSVKNVNASRMIERFLKGNEL</sequence>
<organism evidence="1">
    <name type="scientific">viral metagenome</name>
    <dbReference type="NCBI Taxonomy" id="1070528"/>
    <lineage>
        <taxon>unclassified sequences</taxon>
        <taxon>metagenomes</taxon>
        <taxon>organismal metagenomes</taxon>
    </lineage>
</organism>
<proteinExistence type="predicted"/>
<dbReference type="AlphaFoldDB" id="A0A6C0KRN9"/>
<protein>
    <submittedName>
        <fullName evidence="1">Uncharacterized protein</fullName>
    </submittedName>
</protein>
<dbReference type="EMBL" id="MN740970">
    <property type="protein sequence ID" value="QHU20675.1"/>
    <property type="molecule type" value="Genomic_DNA"/>
</dbReference>
<reference evidence="1" key="1">
    <citation type="journal article" date="2020" name="Nature">
        <title>Giant virus diversity and host interactions through global metagenomics.</title>
        <authorList>
            <person name="Schulz F."/>
            <person name="Roux S."/>
            <person name="Paez-Espino D."/>
            <person name="Jungbluth S."/>
            <person name="Walsh D.A."/>
            <person name="Denef V.J."/>
            <person name="McMahon K.D."/>
            <person name="Konstantinidis K.T."/>
            <person name="Eloe-Fadrosh E.A."/>
            <person name="Kyrpides N.C."/>
            <person name="Woyke T."/>
        </authorList>
    </citation>
    <scope>NUCLEOTIDE SEQUENCE</scope>
    <source>
        <strain evidence="1">GVMAG-S-3300013093-109</strain>
    </source>
</reference>
<evidence type="ECO:0000313" key="1">
    <source>
        <dbReference type="EMBL" id="QHU20675.1"/>
    </source>
</evidence>